<keyword evidence="2" id="KW-1185">Reference proteome</keyword>
<dbReference type="SUPFAM" id="SSF55073">
    <property type="entry name" value="Nucleotide cyclase"/>
    <property type="match status" value="1"/>
</dbReference>
<name>A0A4R9IGZ2_9LEPT</name>
<proteinExistence type="predicted"/>
<protein>
    <submittedName>
        <fullName evidence="1">Uncharacterized protein</fullName>
    </submittedName>
</protein>
<gene>
    <name evidence="1" type="ORF">EHQ24_00240</name>
</gene>
<dbReference type="InterPro" id="IPR029787">
    <property type="entry name" value="Nucleotide_cyclase"/>
</dbReference>
<comment type="caution">
    <text evidence="1">The sequence shown here is derived from an EMBL/GenBank/DDBJ whole genome shotgun (WGS) entry which is preliminary data.</text>
</comment>
<dbReference type="RefSeq" id="WP_135599718.1">
    <property type="nucleotide sequence ID" value="NZ_RQFK01000007.1"/>
</dbReference>
<evidence type="ECO:0000313" key="1">
    <source>
        <dbReference type="EMBL" id="TGK87687.1"/>
    </source>
</evidence>
<accession>A0A4R9IGZ2</accession>
<evidence type="ECO:0000313" key="2">
    <source>
        <dbReference type="Proteomes" id="UP000298009"/>
    </source>
</evidence>
<dbReference type="AlphaFoldDB" id="A0A4R9IGZ2"/>
<dbReference type="Proteomes" id="UP000298009">
    <property type="component" value="Unassembled WGS sequence"/>
</dbReference>
<dbReference type="EMBL" id="RQFK01000007">
    <property type="protein sequence ID" value="TGK87687.1"/>
    <property type="molecule type" value="Genomic_DNA"/>
</dbReference>
<reference evidence="1" key="1">
    <citation type="journal article" date="2019" name="PLoS Negl. Trop. Dis.">
        <title>Revisiting the worldwide diversity of Leptospira species in the environment.</title>
        <authorList>
            <person name="Vincent A.T."/>
            <person name="Schiettekatte O."/>
            <person name="Bourhy P."/>
            <person name="Veyrier F.J."/>
            <person name="Picardeau M."/>
        </authorList>
    </citation>
    <scope>NUCLEOTIDE SEQUENCE [LARGE SCALE GENOMIC DNA]</scope>
    <source>
        <strain evidence="1">201800287</strain>
    </source>
</reference>
<organism evidence="1 2">
    <name type="scientific">Leptospira noumeaensis</name>
    <dbReference type="NCBI Taxonomy" id="2484964"/>
    <lineage>
        <taxon>Bacteria</taxon>
        <taxon>Pseudomonadati</taxon>
        <taxon>Spirochaetota</taxon>
        <taxon>Spirochaetia</taxon>
        <taxon>Leptospirales</taxon>
        <taxon>Leptospiraceae</taxon>
        <taxon>Leptospira</taxon>
    </lineage>
</organism>
<sequence length="60" mass="6697">MFPCIRLEGLTKKYSADILVSGSTIAGLERPELFQTKFVAEETVKGKLKPIEVFLVTHES</sequence>